<dbReference type="GO" id="GO:0016020">
    <property type="term" value="C:membrane"/>
    <property type="evidence" value="ECO:0007669"/>
    <property type="project" value="UniProtKB-SubCell"/>
</dbReference>
<evidence type="ECO:0000256" key="7">
    <source>
        <dbReference type="SAM" id="SignalP"/>
    </source>
</evidence>
<feature type="transmembrane region" description="Helical" evidence="6">
    <location>
        <begin position="428"/>
        <end position="449"/>
    </location>
</feature>
<feature type="transmembrane region" description="Helical" evidence="6">
    <location>
        <begin position="95"/>
        <end position="121"/>
    </location>
</feature>
<dbReference type="Pfam" id="PF03348">
    <property type="entry name" value="Serinc"/>
    <property type="match status" value="1"/>
</dbReference>
<evidence type="ECO:0000313" key="8">
    <source>
        <dbReference type="EMBL" id="JAV03007.1"/>
    </source>
</evidence>
<comment type="subcellular location">
    <subcellularLocation>
        <location evidence="1">Membrane</location>
        <topology evidence="1">Multi-pass membrane protein</topology>
    </subcellularLocation>
</comment>
<feature type="transmembrane region" description="Helical" evidence="6">
    <location>
        <begin position="241"/>
        <end position="259"/>
    </location>
</feature>
<keyword evidence="7" id="KW-0732">Signal</keyword>
<feature type="transmembrane region" description="Helical" evidence="6">
    <location>
        <begin position="40"/>
        <end position="58"/>
    </location>
</feature>
<dbReference type="PANTHER" id="PTHR10383">
    <property type="entry name" value="SERINE INCORPORATOR"/>
    <property type="match status" value="1"/>
</dbReference>
<dbReference type="PANTHER" id="PTHR10383:SF9">
    <property type="entry name" value="SERINE INCORPORATOR, ISOFORM F"/>
    <property type="match status" value="1"/>
</dbReference>
<keyword evidence="4 6" id="KW-1133">Transmembrane helix</keyword>
<sequence length="455" mass="49377">MGAVLGLCSAAQMACCCTGTAVSLCCNACPSCKNSTSSRLMYAVMLLFGAVLGAIALAPGLQDTLRKVPFCANSTSTTSIILPSAYSSIDCSSAVGYLAVYRICFALVCFFLLMAVMMVGVRSSQDPRAPIQNGFWGMKFLIVIGITIGAFFIPEGNFGYTWMWIGLIGGLAFILVQLVLIVDFAHTWAESWVSNYEENESKGWYCALLSATGIQYILAITGVVMLFVYYTVSNDCALNKFFISINLIICVIVSVISVLPAVQERLPHSGLLQSAMVTLYTVYLTWSAVANNPDHVCNPGFLGIVGDHNNKVTFDKTSIIGLVIWMFCVLYSSLRSASQVARVANPDPEKQVLTATLTEDESRPATAGDADGKVWDNEDSGVAYSWTLFHVVFATATLYVMMTLTNWYQPNSSLETLNANAASMWVKIVSSWLCLGLYTWSLVAPIVLADRDFGV</sequence>
<organism evidence="8">
    <name type="scientific">Nyssomyia neivai</name>
    <dbReference type="NCBI Taxonomy" id="330878"/>
    <lineage>
        <taxon>Eukaryota</taxon>
        <taxon>Metazoa</taxon>
        <taxon>Ecdysozoa</taxon>
        <taxon>Arthropoda</taxon>
        <taxon>Hexapoda</taxon>
        <taxon>Insecta</taxon>
        <taxon>Pterygota</taxon>
        <taxon>Neoptera</taxon>
        <taxon>Endopterygota</taxon>
        <taxon>Diptera</taxon>
        <taxon>Nematocera</taxon>
        <taxon>Psychodoidea</taxon>
        <taxon>Psychodidae</taxon>
        <taxon>Nyssomyia</taxon>
    </lineage>
</organism>
<evidence type="ECO:0000256" key="3">
    <source>
        <dbReference type="ARBA" id="ARBA00022692"/>
    </source>
</evidence>
<name>A0A1L8D9H3_9DIPT</name>
<dbReference type="InterPro" id="IPR005016">
    <property type="entry name" value="TDE1/TMS"/>
</dbReference>
<feature type="transmembrane region" description="Helical" evidence="6">
    <location>
        <begin position="317"/>
        <end position="334"/>
    </location>
</feature>
<feature type="transmembrane region" description="Helical" evidence="6">
    <location>
        <begin position="159"/>
        <end position="182"/>
    </location>
</feature>
<evidence type="ECO:0000256" key="5">
    <source>
        <dbReference type="ARBA" id="ARBA00023136"/>
    </source>
</evidence>
<feature type="transmembrane region" description="Helical" evidence="6">
    <location>
        <begin position="203"/>
        <end position="229"/>
    </location>
</feature>
<feature type="transmembrane region" description="Helical" evidence="6">
    <location>
        <begin position="383"/>
        <end position="408"/>
    </location>
</feature>
<evidence type="ECO:0000256" key="4">
    <source>
        <dbReference type="ARBA" id="ARBA00022989"/>
    </source>
</evidence>
<dbReference type="EMBL" id="GFDF01011077">
    <property type="protein sequence ID" value="JAV03007.1"/>
    <property type="molecule type" value="Transcribed_RNA"/>
</dbReference>
<feature type="transmembrane region" description="Helical" evidence="6">
    <location>
        <begin position="133"/>
        <end position="153"/>
    </location>
</feature>
<proteinExistence type="inferred from homology"/>
<comment type="similarity">
    <text evidence="2">Belongs to the TDE1 family.</text>
</comment>
<accession>A0A1L8D9H3</accession>
<dbReference type="AlphaFoldDB" id="A0A1L8D9H3"/>
<keyword evidence="5 6" id="KW-0472">Membrane</keyword>
<feature type="signal peptide" evidence="7">
    <location>
        <begin position="1"/>
        <end position="16"/>
    </location>
</feature>
<feature type="chain" id="PRO_5012656880" evidence="7">
    <location>
        <begin position="17"/>
        <end position="455"/>
    </location>
</feature>
<evidence type="ECO:0000256" key="1">
    <source>
        <dbReference type="ARBA" id="ARBA00004141"/>
    </source>
</evidence>
<protein>
    <submittedName>
        <fullName evidence="8">Putative conserved plasma membrane protein</fullName>
    </submittedName>
</protein>
<keyword evidence="3 6" id="KW-0812">Transmembrane</keyword>
<evidence type="ECO:0000256" key="2">
    <source>
        <dbReference type="ARBA" id="ARBA00006665"/>
    </source>
</evidence>
<reference evidence="8" key="1">
    <citation type="submission" date="2016-12" db="EMBL/GenBank/DDBJ databases">
        <title>An insight into the sialome and mialome of the sand fly, Nyssomyia neivai.</title>
        <authorList>
            <person name="Sebastian V."/>
            <person name="Goulart T.M."/>
            <person name="Oliveira W."/>
            <person name="Calvo E."/>
            <person name="Oliveira L.F."/>
            <person name="Pinto M.C."/>
            <person name="Rosselino A.M."/>
            <person name="Ribeiro J.M."/>
        </authorList>
    </citation>
    <scope>NUCLEOTIDE SEQUENCE</scope>
</reference>
<evidence type="ECO:0000256" key="6">
    <source>
        <dbReference type="SAM" id="Phobius"/>
    </source>
</evidence>